<dbReference type="InterPro" id="IPR013422">
    <property type="entry name" value="CRISPR-assoc_prot_Cas5_N"/>
</dbReference>
<proteinExistence type="predicted"/>
<keyword evidence="1" id="KW-0051">Antiviral defense</keyword>
<name>A0ABV0KKP4_9CYAN</name>
<dbReference type="Pfam" id="PF09704">
    <property type="entry name" value="Cas_Cas5d"/>
    <property type="match status" value="1"/>
</dbReference>
<evidence type="ECO:0000256" key="1">
    <source>
        <dbReference type="ARBA" id="ARBA00023118"/>
    </source>
</evidence>
<dbReference type="InterPro" id="IPR021124">
    <property type="entry name" value="CRISPR-assoc_prot_Cas5"/>
</dbReference>
<comment type="caution">
    <text evidence="2">The sequence shown here is derived from an EMBL/GenBank/DDBJ whole genome shotgun (WGS) entry which is preliminary data.</text>
</comment>
<dbReference type="NCBIfam" id="TIGR02586">
    <property type="entry name" value="cas5_cmx5_devS"/>
    <property type="match status" value="1"/>
</dbReference>
<organism evidence="2 3">
    <name type="scientific">Stenomitos frigidus AS-A4</name>
    <dbReference type="NCBI Taxonomy" id="2933935"/>
    <lineage>
        <taxon>Bacteria</taxon>
        <taxon>Bacillati</taxon>
        <taxon>Cyanobacteriota</taxon>
        <taxon>Cyanophyceae</taxon>
        <taxon>Leptolyngbyales</taxon>
        <taxon>Leptolyngbyaceae</taxon>
        <taxon>Stenomitos</taxon>
    </lineage>
</organism>
<dbReference type="InterPro" id="IPR013415">
    <property type="entry name" value="Cas5_Cmx5_DevS"/>
</dbReference>
<accession>A0ABV0KKP4</accession>
<dbReference type="NCBIfam" id="TIGR02593">
    <property type="entry name" value="CRISPR_cas5"/>
    <property type="match status" value="1"/>
</dbReference>
<evidence type="ECO:0000313" key="2">
    <source>
        <dbReference type="EMBL" id="MEP1059735.1"/>
    </source>
</evidence>
<evidence type="ECO:0000313" key="3">
    <source>
        <dbReference type="Proteomes" id="UP001476950"/>
    </source>
</evidence>
<dbReference type="EMBL" id="JAMPLM010000012">
    <property type="protein sequence ID" value="MEP1059735.1"/>
    <property type="molecule type" value="Genomic_DNA"/>
</dbReference>
<reference evidence="2 3" key="1">
    <citation type="submission" date="2022-04" db="EMBL/GenBank/DDBJ databases">
        <title>Positive selection, recombination, and allopatry shape intraspecific diversity of widespread and dominant cyanobacteria.</title>
        <authorList>
            <person name="Wei J."/>
            <person name="Shu W."/>
            <person name="Hu C."/>
        </authorList>
    </citation>
    <scope>NUCLEOTIDE SEQUENCE [LARGE SCALE GENOMIC DNA]</scope>
    <source>
        <strain evidence="2 3">AS-A4</strain>
    </source>
</reference>
<sequence>MIALRVEVPIACFRQSHAREYIETYPVPPPATVYGMLLSVLGELNCYSHCGTQLAIALAEKLEKSTVIRTVHRFKTRDVADSSNIRLDYQELVTNVELFVWVVAGSDKSRPNLPERIQEAFANPASITRFGGLCLGESHDLVNAINIVGEEQQKALYWLVQSRTGYLTLPYWVNHVGLKGTYWKRYELQKLMQPYPLANAWTEIQPYQHDSS</sequence>
<dbReference type="RefSeq" id="WP_190452213.1">
    <property type="nucleotide sequence ID" value="NZ_JAMPLM010000012.1"/>
</dbReference>
<keyword evidence="3" id="KW-1185">Reference proteome</keyword>
<dbReference type="Proteomes" id="UP001476950">
    <property type="component" value="Unassembled WGS sequence"/>
</dbReference>
<protein>
    <submittedName>
        <fullName evidence="2">Type I-MYXAN CRISPR-associated protein Cas5/Cmx5/DevS</fullName>
    </submittedName>
</protein>
<gene>
    <name evidence="2" type="primary">cas5</name>
    <name evidence="2" type="ORF">NDI38_14935</name>
</gene>